<dbReference type="KEGG" id="cyj:Cyan7822_3284"/>
<reference evidence="3" key="2">
    <citation type="journal article" date="2011" name="MBio">
        <title>Novel metabolic attributes of the genus Cyanothece, comprising a group of unicellular nitrogen-fixing Cyanobacteria.</title>
        <authorList>
            <person name="Bandyopadhyay A."/>
            <person name="Elvitigala T."/>
            <person name="Welsh E."/>
            <person name="Stockel J."/>
            <person name="Liberton M."/>
            <person name="Min H."/>
            <person name="Sherman L.A."/>
            <person name="Pakrasi H.B."/>
        </authorList>
    </citation>
    <scope>NUCLEOTIDE SEQUENCE [LARGE SCALE GENOMIC DNA]</scope>
    <source>
        <strain evidence="3">PCC 7822</strain>
    </source>
</reference>
<protein>
    <submittedName>
        <fullName evidence="2">Uncharacterized protein</fullName>
    </submittedName>
</protein>
<gene>
    <name evidence="1" type="ordered locus">Cyan7822_2594</name>
    <name evidence="2" type="ordered locus">Cyan7822_3284</name>
</gene>
<evidence type="ECO:0000313" key="3">
    <source>
        <dbReference type="Proteomes" id="UP000008206"/>
    </source>
</evidence>
<dbReference type="STRING" id="497965.Cyan7822_2594"/>
<name>E0UCP0_GLOV7</name>
<dbReference type="EMBL" id="CP002198">
    <property type="protein sequence ID" value="ADN15234.1"/>
    <property type="molecule type" value="Genomic_DNA"/>
</dbReference>
<dbReference type="RefSeq" id="WP_013322670.1">
    <property type="nucleotide sequence ID" value="NC_014501.1"/>
</dbReference>
<dbReference type="AlphaFoldDB" id="E0UCP0"/>
<reference evidence="2" key="1">
    <citation type="submission" date="2010-09" db="EMBL/GenBank/DDBJ databases">
        <title>Complete sequence of Chromosome of Cyanothece sp. PCC 7822.</title>
        <authorList>
            <consortium name="US DOE Joint Genome Institute"/>
            <person name="Lucas S."/>
            <person name="Copeland A."/>
            <person name="Lapidus A."/>
            <person name="Cheng J.-F."/>
            <person name="Bruce D."/>
            <person name="Goodwin L."/>
            <person name="Pitluck S."/>
            <person name="Saunders E."/>
            <person name="Brettin T."/>
            <person name="Detter J.C."/>
            <person name="Han C."/>
            <person name="Land M."/>
            <person name="Hauser L."/>
            <person name="Chang Y.-J."/>
            <person name="Jeffries C."/>
            <person name="Kyrpides N."/>
            <person name="Ivanova N."/>
            <person name="Mikhailova N."/>
            <person name="Pakrasi H."/>
            <person name="Sherman L."/>
            <person name="Woyke T."/>
        </authorList>
    </citation>
    <scope>NUCLEOTIDE SEQUENCE</scope>
    <source>
        <strain evidence="2">PCC 7822</strain>
    </source>
</reference>
<sequence length="59" mass="6909">MGQKDLLNLIGECAQLARAKGIKNVSVILNQRYSLPYLSMLTYEQLIDFQKWLEETYEQ</sequence>
<dbReference type="Proteomes" id="UP000008206">
    <property type="component" value="Chromosome"/>
</dbReference>
<evidence type="ECO:0000313" key="2">
    <source>
        <dbReference type="EMBL" id="ADN15234.1"/>
    </source>
</evidence>
<dbReference type="HOGENOM" id="CLU_2952703_0_0_3"/>
<dbReference type="EMBL" id="CP002198">
    <property type="protein sequence ID" value="ADN14565.1"/>
    <property type="molecule type" value="Genomic_DNA"/>
</dbReference>
<accession>E0UCP0</accession>
<organism evidence="2 3">
    <name type="scientific">Gloeothece verrucosa (strain PCC 7822)</name>
    <name type="common">Cyanothece sp. (strain PCC 7822)</name>
    <dbReference type="NCBI Taxonomy" id="497965"/>
    <lineage>
        <taxon>Bacteria</taxon>
        <taxon>Bacillati</taxon>
        <taxon>Cyanobacteriota</taxon>
        <taxon>Cyanophyceae</taxon>
        <taxon>Oscillatoriophycideae</taxon>
        <taxon>Chroococcales</taxon>
        <taxon>Aphanothecaceae</taxon>
        <taxon>Gloeothece</taxon>
        <taxon>Gloeothece verrucosa</taxon>
    </lineage>
</organism>
<keyword evidence="3" id="KW-1185">Reference proteome</keyword>
<dbReference type="KEGG" id="cyj:Cyan7822_2594"/>
<evidence type="ECO:0000313" key="1">
    <source>
        <dbReference type="EMBL" id="ADN14565.1"/>
    </source>
</evidence>
<proteinExistence type="predicted"/>